<dbReference type="SUPFAM" id="SSF53756">
    <property type="entry name" value="UDP-Glycosyltransferase/glycogen phosphorylase"/>
    <property type="match status" value="1"/>
</dbReference>
<keyword evidence="2" id="KW-0328">Glycosyltransferase</keyword>
<gene>
    <name evidence="2" type="ORF">KC571_04155</name>
</gene>
<feature type="domain" description="Glycosyl transferase family 1" evidence="1">
    <location>
        <begin position="2"/>
        <end position="160"/>
    </location>
</feature>
<feature type="non-terminal residue" evidence="2">
    <location>
        <position position="1"/>
    </location>
</feature>
<keyword evidence="2" id="KW-0808">Transferase</keyword>
<dbReference type="AlphaFoldDB" id="A0A955LHP1"/>
<dbReference type="PANTHER" id="PTHR45825:SF11">
    <property type="entry name" value="ALPHA AMYLASE DOMAIN-CONTAINING PROTEIN"/>
    <property type="match status" value="1"/>
</dbReference>
<name>A0A955LHP1_UNCKA</name>
<dbReference type="Gene3D" id="3.40.50.2000">
    <property type="entry name" value="Glycogen Phosphorylase B"/>
    <property type="match status" value="2"/>
</dbReference>
<dbReference type="GO" id="GO:0016757">
    <property type="term" value="F:glycosyltransferase activity"/>
    <property type="evidence" value="ECO:0007669"/>
    <property type="project" value="UniProtKB-KW"/>
</dbReference>
<evidence type="ECO:0000259" key="1">
    <source>
        <dbReference type="Pfam" id="PF00534"/>
    </source>
</evidence>
<evidence type="ECO:0000313" key="2">
    <source>
        <dbReference type="EMBL" id="MCA9390571.1"/>
    </source>
</evidence>
<protein>
    <submittedName>
        <fullName evidence="2">Glycosyltransferase</fullName>
        <ecNumber evidence="2">2.4.-.-</ecNumber>
    </submittedName>
</protein>
<dbReference type="EC" id="2.4.-.-" evidence="2"/>
<proteinExistence type="predicted"/>
<reference evidence="2" key="1">
    <citation type="submission" date="2020-04" db="EMBL/GenBank/DDBJ databases">
        <authorList>
            <person name="Zhang T."/>
        </authorList>
    </citation>
    <scope>NUCLEOTIDE SEQUENCE</scope>
    <source>
        <strain evidence="2">HKST-UBA01</strain>
    </source>
</reference>
<organism evidence="2 3">
    <name type="scientific">candidate division WWE3 bacterium</name>
    <dbReference type="NCBI Taxonomy" id="2053526"/>
    <lineage>
        <taxon>Bacteria</taxon>
        <taxon>Katanobacteria</taxon>
    </lineage>
</organism>
<accession>A0A955LHP1</accession>
<sequence>DIDENIPILGFVGRMEEQKGVDLIADVLDPLLKDFNVQFVAVGGGDNRIIDRLKELRDKYPHKVGVHLMPDFTLPRMVFSGTDIMLIPSRFEPCGIVQMEAMRYGAIPIVRSTGGLADTVKNYEPETDEGWGFVFNDFDMWAFFAQIIRALETYRQKDTWKKLQVRAMEQDNSWDSRAKAYEELYEKAIQIKRQNLNGKAKPAGYSYDF</sequence>
<comment type="caution">
    <text evidence="2">The sequence shown here is derived from an EMBL/GenBank/DDBJ whole genome shotgun (WGS) entry which is preliminary data.</text>
</comment>
<dbReference type="Pfam" id="PF00534">
    <property type="entry name" value="Glycos_transf_1"/>
    <property type="match status" value="1"/>
</dbReference>
<dbReference type="InterPro" id="IPR001296">
    <property type="entry name" value="Glyco_trans_1"/>
</dbReference>
<dbReference type="PANTHER" id="PTHR45825">
    <property type="entry name" value="GRANULE-BOUND STARCH SYNTHASE 1, CHLOROPLASTIC/AMYLOPLASTIC"/>
    <property type="match status" value="1"/>
</dbReference>
<reference evidence="2" key="2">
    <citation type="journal article" date="2021" name="Microbiome">
        <title>Successional dynamics and alternative stable states in a saline activated sludge microbial community over 9 years.</title>
        <authorList>
            <person name="Wang Y."/>
            <person name="Ye J."/>
            <person name="Ju F."/>
            <person name="Liu L."/>
            <person name="Boyd J.A."/>
            <person name="Deng Y."/>
            <person name="Parks D.H."/>
            <person name="Jiang X."/>
            <person name="Yin X."/>
            <person name="Woodcroft B.J."/>
            <person name="Tyson G.W."/>
            <person name="Hugenholtz P."/>
            <person name="Polz M.F."/>
            <person name="Zhang T."/>
        </authorList>
    </citation>
    <scope>NUCLEOTIDE SEQUENCE</scope>
    <source>
        <strain evidence="2">HKST-UBA01</strain>
    </source>
</reference>
<evidence type="ECO:0000313" key="3">
    <source>
        <dbReference type="Proteomes" id="UP000701698"/>
    </source>
</evidence>
<dbReference type="Proteomes" id="UP000701698">
    <property type="component" value="Unassembled WGS sequence"/>
</dbReference>
<dbReference type="EMBL" id="JAGQKX010000134">
    <property type="protein sequence ID" value="MCA9390571.1"/>
    <property type="molecule type" value="Genomic_DNA"/>
</dbReference>